<dbReference type="Proteomes" id="UP000654345">
    <property type="component" value="Unassembled WGS sequence"/>
</dbReference>
<evidence type="ECO:0008006" key="3">
    <source>
        <dbReference type="Google" id="ProtNLM"/>
    </source>
</evidence>
<name>A0ABQ3V2R7_9CHLR</name>
<sequence length="155" mass="17503">MAIRALIFDLGGVLIDIDWEKYKEDQCRGVSISNLWASYETLNTTLFQFLVQMRPLYKIATLCNGGSREAMDRKFRLGEMVDLMVFDGEEGISKPDARIYLRTLARLGVNPEEAVFVDDKPINVEAAQELGIHALHFKDTAQILAELRAVLQIPS</sequence>
<reference evidence="1 2" key="1">
    <citation type="journal article" date="2021" name="Int. J. Syst. Evol. Microbiol.">
        <title>Reticulibacter mediterranei gen. nov., sp. nov., within the new family Reticulibacteraceae fam. nov., and Ktedonospora formicarum gen. nov., sp. nov., Ktedonobacter robiniae sp. nov., Dictyobacter formicarum sp. nov. and Dictyobacter arantiisoli sp. nov., belonging to the class Ktedonobacteria.</title>
        <authorList>
            <person name="Yabe S."/>
            <person name="Zheng Y."/>
            <person name="Wang C.M."/>
            <person name="Sakai Y."/>
            <person name="Abe K."/>
            <person name="Yokota A."/>
            <person name="Donadio S."/>
            <person name="Cavaletti L."/>
            <person name="Monciardini P."/>
        </authorList>
    </citation>
    <scope>NUCLEOTIDE SEQUENCE [LARGE SCALE GENOMIC DNA]</scope>
    <source>
        <strain evidence="1 2">SOSP1-30</strain>
    </source>
</reference>
<dbReference type="InterPro" id="IPR036412">
    <property type="entry name" value="HAD-like_sf"/>
</dbReference>
<dbReference type="PANTHER" id="PTHR43611:SF3">
    <property type="entry name" value="FLAVIN MONONUCLEOTIDE HYDROLASE 1, CHLOROPLATIC"/>
    <property type="match status" value="1"/>
</dbReference>
<organism evidence="1 2">
    <name type="scientific">Ktedonobacter robiniae</name>
    <dbReference type="NCBI Taxonomy" id="2778365"/>
    <lineage>
        <taxon>Bacteria</taxon>
        <taxon>Bacillati</taxon>
        <taxon>Chloroflexota</taxon>
        <taxon>Ktedonobacteria</taxon>
        <taxon>Ktedonobacterales</taxon>
        <taxon>Ktedonobacteraceae</taxon>
        <taxon>Ktedonobacter</taxon>
    </lineage>
</organism>
<dbReference type="InterPro" id="IPR006439">
    <property type="entry name" value="HAD-SF_hydro_IA"/>
</dbReference>
<gene>
    <name evidence="1" type="ORF">KSB_77260</name>
</gene>
<comment type="caution">
    <text evidence="1">The sequence shown here is derived from an EMBL/GenBank/DDBJ whole genome shotgun (WGS) entry which is preliminary data.</text>
</comment>
<dbReference type="Gene3D" id="3.40.50.1000">
    <property type="entry name" value="HAD superfamily/HAD-like"/>
    <property type="match status" value="1"/>
</dbReference>
<proteinExistence type="predicted"/>
<dbReference type="EMBL" id="BNJG01000003">
    <property type="protein sequence ID" value="GHO59251.1"/>
    <property type="molecule type" value="Genomic_DNA"/>
</dbReference>
<dbReference type="SUPFAM" id="SSF56784">
    <property type="entry name" value="HAD-like"/>
    <property type="match status" value="1"/>
</dbReference>
<dbReference type="NCBIfam" id="TIGR01509">
    <property type="entry name" value="HAD-SF-IA-v3"/>
    <property type="match status" value="1"/>
</dbReference>
<evidence type="ECO:0000313" key="2">
    <source>
        <dbReference type="Proteomes" id="UP000654345"/>
    </source>
</evidence>
<dbReference type="InterPro" id="IPR023214">
    <property type="entry name" value="HAD_sf"/>
</dbReference>
<evidence type="ECO:0000313" key="1">
    <source>
        <dbReference type="EMBL" id="GHO59251.1"/>
    </source>
</evidence>
<dbReference type="Pfam" id="PF00702">
    <property type="entry name" value="Hydrolase"/>
    <property type="match status" value="1"/>
</dbReference>
<accession>A0ABQ3V2R7</accession>
<dbReference type="NCBIfam" id="TIGR01549">
    <property type="entry name" value="HAD-SF-IA-v1"/>
    <property type="match status" value="1"/>
</dbReference>
<dbReference type="PANTHER" id="PTHR43611">
    <property type="entry name" value="ALPHA-D-GLUCOSE 1-PHOSPHATE PHOSPHATASE"/>
    <property type="match status" value="1"/>
</dbReference>
<keyword evidence="2" id="KW-1185">Reference proteome</keyword>
<protein>
    <recommendedName>
        <fullName evidence="3">Haloacid dehalogenase</fullName>
    </recommendedName>
</protein>